<accession>A0A9P4NFA5</accession>
<gene>
    <name evidence="1" type="ORF">EJ08DRAFT_654293</name>
</gene>
<organism evidence="1 2">
    <name type="scientific">Tothia fuscella</name>
    <dbReference type="NCBI Taxonomy" id="1048955"/>
    <lineage>
        <taxon>Eukaryota</taxon>
        <taxon>Fungi</taxon>
        <taxon>Dikarya</taxon>
        <taxon>Ascomycota</taxon>
        <taxon>Pezizomycotina</taxon>
        <taxon>Dothideomycetes</taxon>
        <taxon>Pleosporomycetidae</taxon>
        <taxon>Venturiales</taxon>
        <taxon>Cylindrosympodiaceae</taxon>
        <taxon>Tothia</taxon>
    </lineage>
</organism>
<keyword evidence="2" id="KW-1185">Reference proteome</keyword>
<dbReference type="AlphaFoldDB" id="A0A9P4NFA5"/>
<evidence type="ECO:0000313" key="1">
    <source>
        <dbReference type="EMBL" id="KAF2418455.1"/>
    </source>
</evidence>
<comment type="caution">
    <text evidence="1">The sequence shown here is derived from an EMBL/GenBank/DDBJ whole genome shotgun (WGS) entry which is preliminary data.</text>
</comment>
<protein>
    <submittedName>
        <fullName evidence="1">Uncharacterized protein</fullName>
    </submittedName>
</protein>
<dbReference type="EMBL" id="MU007128">
    <property type="protein sequence ID" value="KAF2418455.1"/>
    <property type="molecule type" value="Genomic_DNA"/>
</dbReference>
<dbReference type="OrthoDB" id="3795850at2759"/>
<name>A0A9P4NFA5_9PEZI</name>
<reference evidence="1" key="1">
    <citation type="journal article" date="2020" name="Stud. Mycol.">
        <title>101 Dothideomycetes genomes: a test case for predicting lifestyles and emergence of pathogens.</title>
        <authorList>
            <person name="Haridas S."/>
            <person name="Albert R."/>
            <person name="Binder M."/>
            <person name="Bloem J."/>
            <person name="Labutti K."/>
            <person name="Salamov A."/>
            <person name="Andreopoulos B."/>
            <person name="Baker S."/>
            <person name="Barry K."/>
            <person name="Bills G."/>
            <person name="Bluhm B."/>
            <person name="Cannon C."/>
            <person name="Castanera R."/>
            <person name="Culley D."/>
            <person name="Daum C."/>
            <person name="Ezra D."/>
            <person name="Gonzalez J."/>
            <person name="Henrissat B."/>
            <person name="Kuo A."/>
            <person name="Liang C."/>
            <person name="Lipzen A."/>
            <person name="Lutzoni F."/>
            <person name="Magnuson J."/>
            <person name="Mondo S."/>
            <person name="Nolan M."/>
            <person name="Ohm R."/>
            <person name="Pangilinan J."/>
            <person name="Park H.-J."/>
            <person name="Ramirez L."/>
            <person name="Alfaro M."/>
            <person name="Sun H."/>
            <person name="Tritt A."/>
            <person name="Yoshinaga Y."/>
            <person name="Zwiers L.-H."/>
            <person name="Turgeon B."/>
            <person name="Goodwin S."/>
            <person name="Spatafora J."/>
            <person name="Crous P."/>
            <person name="Grigoriev I."/>
        </authorList>
    </citation>
    <scope>NUCLEOTIDE SEQUENCE</scope>
    <source>
        <strain evidence="1">CBS 130266</strain>
    </source>
</reference>
<evidence type="ECO:0000313" key="2">
    <source>
        <dbReference type="Proteomes" id="UP000800235"/>
    </source>
</evidence>
<sequence length="358" mass="40529">MCRSCGSNFTTQATLAWSLPVHPARLGAHLQAHADAKSTVMQLLLCHRKGCGLGVHISKLPRELIDIIIKHYMKPLRTQRIKEWETEFACFEGKCSVKDHFSKSQWFGYLSEAWEEGRYPAITDENQDEYAQQVAEDSGEAWDLHQERSDMWEDRLCQRNPVYTRGHTFVGASEDHPGAFAVYDEILRRDFGLGVFLSHQRLPRWLQNVLEIPADAEDQSVQNTTLAFLTLPSQLLYDDGSGLGCESDSMDSWNLSSCMSSAVDMRVLRKGGRKKPFARVLQALDLKPFVHPVQLLPYKEQFSRGANELKMSKALGKELGKRGDAAERAVIESNVKKVEKAKWPQLLHLVSTSHRFAG</sequence>
<proteinExistence type="predicted"/>
<dbReference type="Proteomes" id="UP000800235">
    <property type="component" value="Unassembled WGS sequence"/>
</dbReference>